<protein>
    <submittedName>
        <fullName evidence="1">Uncharacterized protein</fullName>
    </submittedName>
</protein>
<evidence type="ECO:0000313" key="1">
    <source>
        <dbReference type="EMBL" id="ACB92646.1"/>
    </source>
</evidence>
<dbReference type="KEGG" id="xfn:XfasM23_1218"/>
<gene>
    <name evidence="1" type="ordered locus">XfasM23_1218</name>
</gene>
<accession>B2I5K1</accession>
<evidence type="ECO:0000313" key="2">
    <source>
        <dbReference type="Proteomes" id="UP000001698"/>
    </source>
</evidence>
<organism evidence="1 2">
    <name type="scientific">Xylella fastidiosa (strain M23)</name>
    <dbReference type="NCBI Taxonomy" id="405441"/>
    <lineage>
        <taxon>Bacteria</taxon>
        <taxon>Pseudomonadati</taxon>
        <taxon>Pseudomonadota</taxon>
        <taxon>Gammaproteobacteria</taxon>
        <taxon>Lysobacterales</taxon>
        <taxon>Lysobacteraceae</taxon>
        <taxon>Xylella</taxon>
    </lineage>
</organism>
<dbReference type="Proteomes" id="UP000001698">
    <property type="component" value="Chromosome"/>
</dbReference>
<dbReference type="EMBL" id="CP001011">
    <property type="protein sequence ID" value="ACB92646.1"/>
    <property type="molecule type" value="Genomic_DNA"/>
</dbReference>
<name>B2I5K1_XYLF2</name>
<dbReference type="HOGENOM" id="CLU_1325948_0_0_6"/>
<reference evidence="1 2" key="1">
    <citation type="journal article" date="2010" name="J. Bacteriol.">
        <title>Whole genome sequences of two Xylella fastidiosa strains (M12 and M23) causing almond leaf scorch disease in California.</title>
        <authorList>
            <person name="Chen J."/>
            <person name="Xie G."/>
            <person name="Han S."/>
            <person name="Chertkov O."/>
            <person name="Sims D."/>
            <person name="Civerolo E.L."/>
        </authorList>
    </citation>
    <scope>NUCLEOTIDE SEQUENCE [LARGE SCALE GENOMIC DNA]</scope>
    <source>
        <strain evidence="1 2">M23</strain>
    </source>
</reference>
<dbReference type="AlphaFoldDB" id="B2I5K1"/>
<sequence>MIRHCVVITYYAAVQQSVPATRSGCTQHRFLLENLVVGGTVRTISLWKMRAQPVSFLYPLSKHPAVLEGGKSRLLKRFGSLNYWLYVLMKMSKANNVCLVCACGAAVYVECGVSIRPQESVCLTLTKNDVISRKIFIDGRCEAYQGDKSAIEITVLKGCARTGLNMLRSIFVCSGLGMVELPCVFIGCVHLSNVNMHTWFHLLLSTD</sequence>
<proteinExistence type="predicted"/>